<gene>
    <name evidence="2" type="ORF">ABH943_008755</name>
</gene>
<name>A0ABW8N118_9BURK</name>
<reference evidence="2 3" key="1">
    <citation type="submission" date="2024-10" db="EMBL/GenBank/DDBJ databases">
        <authorList>
            <person name="Deangelis K."/>
            <person name="Huntemann M."/>
            <person name="Clum A."/>
            <person name="Wang J."/>
            <person name="Palaniappan K."/>
            <person name="Ritter S."/>
            <person name="Chen I.-M."/>
            <person name="Stamatis D."/>
            <person name="Reddy T."/>
            <person name="O'Malley R."/>
            <person name="Daum C."/>
            <person name="Ng V."/>
            <person name="Ivanova N."/>
            <person name="Kyrpides N."/>
            <person name="Woyke T."/>
        </authorList>
    </citation>
    <scope>NUCLEOTIDE SEQUENCE [LARGE SCALE GENOMIC DNA]</scope>
    <source>
        <strain evidence="2 3">GAS97</strain>
    </source>
</reference>
<feature type="region of interest" description="Disordered" evidence="1">
    <location>
        <begin position="1"/>
        <end position="77"/>
    </location>
</feature>
<dbReference type="EMBL" id="JBIYDN010000059">
    <property type="protein sequence ID" value="MFK4448711.1"/>
    <property type="molecule type" value="Genomic_DNA"/>
</dbReference>
<evidence type="ECO:0000256" key="1">
    <source>
        <dbReference type="SAM" id="MobiDB-lite"/>
    </source>
</evidence>
<feature type="non-terminal residue" evidence="2">
    <location>
        <position position="1"/>
    </location>
</feature>
<comment type="caution">
    <text evidence="2">The sequence shown here is derived from an EMBL/GenBank/DDBJ whole genome shotgun (WGS) entry which is preliminary data.</text>
</comment>
<keyword evidence="3" id="KW-1185">Reference proteome</keyword>
<accession>A0ABW8N118</accession>
<organism evidence="2 3">
    <name type="scientific">Caballeronia udeis</name>
    <dbReference type="NCBI Taxonomy" id="1232866"/>
    <lineage>
        <taxon>Bacteria</taxon>
        <taxon>Pseudomonadati</taxon>
        <taxon>Pseudomonadota</taxon>
        <taxon>Betaproteobacteria</taxon>
        <taxon>Burkholderiales</taxon>
        <taxon>Burkholderiaceae</taxon>
        <taxon>Caballeronia</taxon>
    </lineage>
</organism>
<proteinExistence type="predicted"/>
<sequence>DVPPRTVANSDKEKIRLSQTTNPESSNPALTPTANARTWHPGTNPNHYPYNLTLPTSKPKPTSANETPPNDSNRLPLDNLKTHIEHVRFLHAFQAL</sequence>
<feature type="compositionally biased region" description="Polar residues" evidence="1">
    <location>
        <begin position="17"/>
        <end position="46"/>
    </location>
</feature>
<protein>
    <submittedName>
        <fullName evidence="2">Uncharacterized protein</fullName>
    </submittedName>
</protein>
<reference evidence="2 3" key="2">
    <citation type="submission" date="2024-11" db="EMBL/GenBank/DDBJ databases">
        <title>Using genomics to understand microbial adaptation to soil warming.</title>
        <authorList>
            <person name="Deangelis K.M. PhD."/>
        </authorList>
    </citation>
    <scope>NUCLEOTIDE SEQUENCE [LARGE SCALE GENOMIC DNA]</scope>
    <source>
        <strain evidence="2 3">GAS97</strain>
    </source>
</reference>
<evidence type="ECO:0000313" key="3">
    <source>
        <dbReference type="Proteomes" id="UP001620514"/>
    </source>
</evidence>
<feature type="compositionally biased region" description="Polar residues" evidence="1">
    <location>
        <begin position="53"/>
        <end position="73"/>
    </location>
</feature>
<dbReference type="Proteomes" id="UP001620514">
    <property type="component" value="Unassembled WGS sequence"/>
</dbReference>
<evidence type="ECO:0000313" key="2">
    <source>
        <dbReference type="EMBL" id="MFK4448711.1"/>
    </source>
</evidence>